<proteinExistence type="predicted"/>
<reference evidence="2 3" key="1">
    <citation type="submission" date="2024-04" db="EMBL/GenBank/DDBJ databases">
        <title>Polymorphospora sp. isolated from Baiyangdian Lake in Xiong'an New Area.</title>
        <authorList>
            <person name="Zhang X."/>
            <person name="Liu J."/>
        </authorList>
    </citation>
    <scope>NUCLEOTIDE SEQUENCE [LARGE SCALE GENOMIC DNA]</scope>
    <source>
        <strain evidence="2 3">2-325</strain>
    </source>
</reference>
<keyword evidence="2" id="KW-0675">Receptor</keyword>
<dbReference type="Pfam" id="PF13676">
    <property type="entry name" value="TIR_2"/>
    <property type="match status" value="1"/>
</dbReference>
<gene>
    <name evidence="2" type="ORF">AAFH96_06660</name>
</gene>
<dbReference type="Gene3D" id="3.40.50.10140">
    <property type="entry name" value="Toll/interleukin-1 receptor homology (TIR) domain"/>
    <property type="match status" value="1"/>
</dbReference>
<dbReference type="InterPro" id="IPR035897">
    <property type="entry name" value="Toll_tir_struct_dom_sf"/>
</dbReference>
<evidence type="ECO:0000259" key="1">
    <source>
        <dbReference type="Pfam" id="PF13676"/>
    </source>
</evidence>
<dbReference type="RefSeq" id="WP_375733543.1">
    <property type="nucleotide sequence ID" value="NZ_JBCGDC010000013.1"/>
</dbReference>
<organism evidence="2 3">
    <name type="scientific">Polymorphospora lycopeni</name>
    <dbReference type="NCBI Taxonomy" id="3140240"/>
    <lineage>
        <taxon>Bacteria</taxon>
        <taxon>Bacillati</taxon>
        <taxon>Actinomycetota</taxon>
        <taxon>Actinomycetes</taxon>
        <taxon>Micromonosporales</taxon>
        <taxon>Micromonosporaceae</taxon>
        <taxon>Polymorphospora</taxon>
    </lineage>
</organism>
<accession>A0ABV5CLI8</accession>
<sequence>MAAGDGLVFISYARADEDLARSLRDRLSQAGVSSFLDTGEIRAGDEWRRVVTSALDRASLVVVVCTGRSVASVEVTFEWAYAMALGVPVVPVLYEPGLTLPGTLASLDRLSFVDPAHRPWDRLIVRAVEAGWKDRISLGRLRRLGVERIFTGRTNIARQGVRDLLDRVLPQTELLVVGRSLESWAREFQAIQDCVTHKGVRARFALVDPALAPDGWMVPADYAHLDVGAAVEKFRKISSAPGSDGSFEVYFLPNAPTFSFVHLHDAAGAYGFLEFGASLSFAERFAIELRSGDGDGLLRSVFKVHDAMLHTRPPVISSTGPSRGEQ</sequence>
<dbReference type="Proteomes" id="UP001582793">
    <property type="component" value="Unassembled WGS sequence"/>
</dbReference>
<dbReference type="EMBL" id="JBCGDC010000013">
    <property type="protein sequence ID" value="MFB6392790.1"/>
    <property type="molecule type" value="Genomic_DNA"/>
</dbReference>
<evidence type="ECO:0000313" key="2">
    <source>
        <dbReference type="EMBL" id="MFB6392790.1"/>
    </source>
</evidence>
<evidence type="ECO:0000313" key="3">
    <source>
        <dbReference type="Proteomes" id="UP001582793"/>
    </source>
</evidence>
<name>A0ABV5CLI8_9ACTN</name>
<comment type="caution">
    <text evidence="2">The sequence shown here is derived from an EMBL/GenBank/DDBJ whole genome shotgun (WGS) entry which is preliminary data.</text>
</comment>
<keyword evidence="3" id="KW-1185">Reference proteome</keyword>
<dbReference type="SUPFAM" id="SSF52200">
    <property type="entry name" value="Toll/Interleukin receptor TIR domain"/>
    <property type="match status" value="1"/>
</dbReference>
<dbReference type="InterPro" id="IPR000157">
    <property type="entry name" value="TIR_dom"/>
</dbReference>
<feature type="domain" description="TIR" evidence="1">
    <location>
        <begin position="8"/>
        <end position="114"/>
    </location>
</feature>
<protein>
    <submittedName>
        <fullName evidence="2">Toll/interleukin-1 receptor domain-containing protein</fullName>
    </submittedName>
</protein>